<gene>
    <name evidence="1" type="ORF">CAL24_08365</name>
</gene>
<dbReference type="InterPro" id="IPR021695">
    <property type="entry name" value="Phage_KPP10_Orf10"/>
</dbReference>
<comment type="caution">
    <text evidence="1">The sequence shown here is derived from an EMBL/GenBank/DDBJ whole genome shotgun (WGS) entry which is preliminary data.</text>
</comment>
<name>A0A261W2V3_9BORD</name>
<dbReference type="NCBIfam" id="NF047581">
    <property type="entry name" value="gp105_phage_fam"/>
    <property type="match status" value="1"/>
</dbReference>
<dbReference type="AlphaFoldDB" id="A0A261W2V3"/>
<protein>
    <submittedName>
        <fullName evidence="1">DUF3277 domain-containing protein</fullName>
    </submittedName>
</protein>
<evidence type="ECO:0000313" key="2">
    <source>
        <dbReference type="Proteomes" id="UP000215633"/>
    </source>
</evidence>
<reference evidence="2" key="1">
    <citation type="submission" date="2017-05" db="EMBL/GenBank/DDBJ databases">
        <title>Complete and WGS of Bordetella genogroups.</title>
        <authorList>
            <person name="Spilker T."/>
            <person name="Lipuma J."/>
        </authorList>
    </citation>
    <scope>NUCLEOTIDE SEQUENCE [LARGE SCALE GENOMIC DNA]</scope>
    <source>
        <strain evidence="2">AU8256</strain>
    </source>
</reference>
<proteinExistence type="predicted"/>
<dbReference type="Proteomes" id="UP000215633">
    <property type="component" value="Unassembled WGS sequence"/>
</dbReference>
<dbReference type="EMBL" id="NEVT01000003">
    <property type="protein sequence ID" value="OZI79913.1"/>
    <property type="molecule type" value="Genomic_DNA"/>
</dbReference>
<accession>A0A261W2V3</accession>
<sequence length="141" mass="14945">MTVKTYDPAKVIITFGASTITGTADGTFVNIEPISDGITSQSGADGEVARAMSADRRHRVTMTLQQTSRSNDVLSGYHEADRLSGGGGALPLTVRDLRGTTLFAATAWVTRMPASEYGIELGNREWTLETGPAAYFVGGND</sequence>
<evidence type="ECO:0000313" key="1">
    <source>
        <dbReference type="EMBL" id="OZI79913.1"/>
    </source>
</evidence>
<dbReference type="RefSeq" id="WP_028353437.1">
    <property type="nucleotide sequence ID" value="NZ_NEVT01000003.1"/>
</dbReference>
<dbReference type="Pfam" id="PF11681">
    <property type="entry name" value="Phage_Tube_PhiTE"/>
    <property type="match status" value="1"/>
</dbReference>
<organism evidence="1 2">
    <name type="scientific">Bordetella genomosp. 2</name>
    <dbReference type="NCBI Taxonomy" id="1983456"/>
    <lineage>
        <taxon>Bacteria</taxon>
        <taxon>Pseudomonadati</taxon>
        <taxon>Pseudomonadota</taxon>
        <taxon>Betaproteobacteria</taxon>
        <taxon>Burkholderiales</taxon>
        <taxon>Alcaligenaceae</taxon>
        <taxon>Bordetella</taxon>
    </lineage>
</organism>
<keyword evidence="2" id="KW-1185">Reference proteome</keyword>